<proteinExistence type="predicted"/>
<accession>A0A8K2A7F3</accession>
<dbReference type="AlphaFoldDB" id="A0A8K2A7F3"/>
<comment type="caution">
    <text evidence="2">The sequence shown here is derived from an EMBL/GenBank/DDBJ whole genome shotgun (WGS) entry which is preliminary data.</text>
</comment>
<dbReference type="EMBL" id="WVIC01000009">
    <property type="protein sequence ID" value="NCJ06144.1"/>
    <property type="molecule type" value="Genomic_DNA"/>
</dbReference>
<evidence type="ECO:0000256" key="1">
    <source>
        <dbReference type="SAM" id="MobiDB-lite"/>
    </source>
</evidence>
<reference evidence="2" key="1">
    <citation type="submission" date="2019-12" db="EMBL/GenBank/DDBJ databases">
        <title>High-Quality draft genome sequences of three cyanobacteria isolated from the limestone walls of the Old Cathedral of Coimbra.</title>
        <authorList>
            <person name="Tiago I."/>
            <person name="Soares F."/>
            <person name="Portugal A."/>
        </authorList>
    </citation>
    <scope>NUCLEOTIDE SEQUENCE [LARGE SCALE GENOMIC DNA]</scope>
    <source>
        <strain evidence="2">C</strain>
    </source>
</reference>
<gene>
    <name evidence="2" type="ORF">GS597_06355</name>
</gene>
<feature type="region of interest" description="Disordered" evidence="1">
    <location>
        <begin position="121"/>
        <end position="153"/>
    </location>
</feature>
<keyword evidence="3" id="KW-1185">Reference proteome</keyword>
<name>A0A8K2A7F3_9CYAN</name>
<protein>
    <submittedName>
        <fullName evidence="2">Uncharacterized protein</fullName>
    </submittedName>
</protein>
<evidence type="ECO:0000313" key="2">
    <source>
        <dbReference type="EMBL" id="NCJ06144.1"/>
    </source>
</evidence>
<dbReference type="RefSeq" id="WP_161824619.1">
    <property type="nucleotide sequence ID" value="NZ_WVIC01000009.1"/>
</dbReference>
<feature type="compositionally biased region" description="Polar residues" evidence="1">
    <location>
        <begin position="121"/>
        <end position="133"/>
    </location>
</feature>
<evidence type="ECO:0000313" key="3">
    <source>
        <dbReference type="Proteomes" id="UP000607397"/>
    </source>
</evidence>
<organism evidence="2 3">
    <name type="scientific">Petrachloros mirabilis ULC683</name>
    <dbReference type="NCBI Taxonomy" id="2781853"/>
    <lineage>
        <taxon>Bacteria</taxon>
        <taxon>Bacillati</taxon>
        <taxon>Cyanobacteriota</taxon>
        <taxon>Cyanophyceae</taxon>
        <taxon>Synechococcales</taxon>
        <taxon>Petrachlorosaceae</taxon>
        <taxon>Petrachloros</taxon>
        <taxon>Petrachloros mirabilis</taxon>
    </lineage>
</organism>
<dbReference type="Proteomes" id="UP000607397">
    <property type="component" value="Unassembled WGS sequence"/>
</dbReference>
<sequence>MNNKKEFSNSSEILENHINNFQEEKRKLWRKSAKVSLIFLATISITACTQYENDQTRIYRSQQDCIEDWQDPSLCKPYKKDSRTSNDYYQSPRYRIHEGTMYVRDGNDRYAPAGAGVKRTLSGNSRSIGNVNVKTPVPRGGFGKGASVRSSGS</sequence>